<protein>
    <submittedName>
        <fullName evidence="5">Hsp20 family protein</fullName>
    </submittedName>
</protein>
<gene>
    <name evidence="5" type="ORF">GE300_12365</name>
</gene>
<dbReference type="PROSITE" id="PS01031">
    <property type="entry name" value="SHSP"/>
    <property type="match status" value="1"/>
</dbReference>
<evidence type="ECO:0000313" key="6">
    <source>
        <dbReference type="Proteomes" id="UP000474957"/>
    </source>
</evidence>
<dbReference type="SUPFAM" id="SSF49764">
    <property type="entry name" value="HSP20-like chaperones"/>
    <property type="match status" value="1"/>
</dbReference>
<name>A0A6L5Z1G2_9RHOB</name>
<evidence type="ECO:0000259" key="4">
    <source>
        <dbReference type="PROSITE" id="PS01031"/>
    </source>
</evidence>
<dbReference type="EMBL" id="WIND01000009">
    <property type="protein sequence ID" value="MSU90401.1"/>
    <property type="molecule type" value="Genomic_DNA"/>
</dbReference>
<dbReference type="InterPro" id="IPR002068">
    <property type="entry name" value="A-crystallin/Hsp20_dom"/>
</dbReference>
<dbReference type="Proteomes" id="UP000474957">
    <property type="component" value="Unassembled WGS sequence"/>
</dbReference>
<dbReference type="PANTHER" id="PTHR47062:SF1">
    <property type="entry name" value="SMALL HEAT SHOCK PROTEIN IBPA"/>
    <property type="match status" value="1"/>
</dbReference>
<evidence type="ECO:0000256" key="3">
    <source>
        <dbReference type="RuleBase" id="RU003616"/>
    </source>
</evidence>
<organism evidence="5 6">
    <name type="scientific">Halovulum marinum</name>
    <dbReference type="NCBI Taxonomy" id="2662447"/>
    <lineage>
        <taxon>Bacteria</taxon>
        <taxon>Pseudomonadati</taxon>
        <taxon>Pseudomonadota</taxon>
        <taxon>Alphaproteobacteria</taxon>
        <taxon>Rhodobacterales</taxon>
        <taxon>Paracoccaceae</taxon>
        <taxon>Halovulum</taxon>
    </lineage>
</organism>
<accession>A0A6L5Z1G2</accession>
<feature type="domain" description="SHSP" evidence="4">
    <location>
        <begin position="30"/>
        <end position="141"/>
    </location>
</feature>
<dbReference type="PANTHER" id="PTHR47062">
    <property type="match status" value="1"/>
</dbReference>
<dbReference type="InterPro" id="IPR037913">
    <property type="entry name" value="ACD_IbpA/B"/>
</dbReference>
<proteinExistence type="inferred from homology"/>
<comment type="similarity">
    <text evidence="2 3">Belongs to the small heat shock protein (HSP20) family.</text>
</comment>
<comment type="caution">
    <text evidence="5">The sequence shown here is derived from an EMBL/GenBank/DDBJ whole genome shotgun (WGS) entry which is preliminary data.</text>
</comment>
<reference evidence="5 6" key="1">
    <citation type="submission" date="2019-10" db="EMBL/GenBank/DDBJ databases">
        <title>Cognatihalovulum marinum gen. nov. sp. nov., a new member of the family Rhodobacteraceae isolated from deep seawater of the Northwest Indian Ocean.</title>
        <authorList>
            <person name="Ruan C."/>
            <person name="Wang J."/>
            <person name="Zheng X."/>
            <person name="Song L."/>
            <person name="Zhu Y."/>
            <person name="Huang Y."/>
            <person name="Lu Z."/>
            <person name="Du W."/>
            <person name="Huang L."/>
            <person name="Dai X."/>
        </authorList>
    </citation>
    <scope>NUCLEOTIDE SEQUENCE [LARGE SCALE GENOMIC DNA]</scope>
    <source>
        <strain evidence="5 6">2CG4</strain>
    </source>
</reference>
<dbReference type="AlphaFoldDB" id="A0A6L5Z1G2"/>
<evidence type="ECO:0000256" key="2">
    <source>
        <dbReference type="PROSITE-ProRule" id="PRU00285"/>
    </source>
</evidence>
<keyword evidence="1" id="KW-0346">Stress response</keyword>
<dbReference type="InterPro" id="IPR008978">
    <property type="entry name" value="HSP20-like_chaperone"/>
</dbReference>
<keyword evidence="6" id="KW-1185">Reference proteome</keyword>
<dbReference type="Gene3D" id="2.60.40.790">
    <property type="match status" value="1"/>
</dbReference>
<dbReference type="CDD" id="cd06470">
    <property type="entry name" value="ACD_IbpA-B_like"/>
    <property type="match status" value="1"/>
</dbReference>
<evidence type="ECO:0000313" key="5">
    <source>
        <dbReference type="EMBL" id="MSU90401.1"/>
    </source>
</evidence>
<sequence length="149" mass="16369">MRTYDFTPLYRSTIGFDRLANVLDSVLTNDVGGQTYPPYNIEKTGDDAYRITLAVAGFTDDELTIEAREGQLVISGKKAAGEGEPNFLYRGIATRAFERRFQLADHVRATGAATENGLLHVDLVREVPEALKPRKIEIGQAPALENAAN</sequence>
<evidence type="ECO:0000256" key="1">
    <source>
        <dbReference type="ARBA" id="ARBA00023016"/>
    </source>
</evidence>
<dbReference type="Pfam" id="PF00011">
    <property type="entry name" value="HSP20"/>
    <property type="match status" value="1"/>
</dbReference>
<dbReference type="RefSeq" id="WP_154446897.1">
    <property type="nucleotide sequence ID" value="NZ_WIND01000009.1"/>
</dbReference>